<feature type="transmembrane region" description="Helical" evidence="2">
    <location>
        <begin position="212"/>
        <end position="236"/>
    </location>
</feature>
<feature type="signal peptide" evidence="3">
    <location>
        <begin position="1"/>
        <end position="25"/>
    </location>
</feature>
<dbReference type="eggNOG" id="COG4968">
    <property type="taxonomic scope" value="Bacteria"/>
</dbReference>
<dbReference type="HOGENOM" id="CLU_582470_0_0_0"/>
<evidence type="ECO:0000256" key="1">
    <source>
        <dbReference type="SAM" id="MobiDB-lite"/>
    </source>
</evidence>
<dbReference type="PANTHER" id="PTHR30093">
    <property type="entry name" value="GENERAL SECRETION PATHWAY PROTEIN G"/>
    <property type="match status" value="1"/>
</dbReference>
<dbReference type="PANTHER" id="PTHR30093:SF2">
    <property type="entry name" value="TYPE II SECRETION SYSTEM PROTEIN H"/>
    <property type="match status" value="1"/>
</dbReference>
<keyword evidence="3" id="KW-0732">Signal</keyword>
<feature type="chain" id="PRO_5003629626" description="Prepilin-type N-terminal cleavage/methylation domain-containing protein" evidence="3">
    <location>
        <begin position="26"/>
        <end position="469"/>
    </location>
</feature>
<evidence type="ECO:0008006" key="6">
    <source>
        <dbReference type="Google" id="ProtNLM"/>
    </source>
</evidence>
<organism evidence="4 5">
    <name type="scientific">Phycisphaera mikurensis (strain NBRC 102666 / KCTC 22515 / FYK2301M01)</name>
    <dbReference type="NCBI Taxonomy" id="1142394"/>
    <lineage>
        <taxon>Bacteria</taxon>
        <taxon>Pseudomonadati</taxon>
        <taxon>Planctomycetota</taxon>
        <taxon>Phycisphaerae</taxon>
        <taxon>Phycisphaerales</taxon>
        <taxon>Phycisphaeraceae</taxon>
        <taxon>Phycisphaera</taxon>
    </lineage>
</organism>
<dbReference type="STRING" id="1142394.PSMK_14610"/>
<evidence type="ECO:0000256" key="3">
    <source>
        <dbReference type="SAM" id="SignalP"/>
    </source>
</evidence>
<feature type="region of interest" description="Disordered" evidence="1">
    <location>
        <begin position="151"/>
        <end position="196"/>
    </location>
</feature>
<protein>
    <recommendedName>
        <fullName evidence="6">Prepilin-type N-terminal cleavage/methylation domain-containing protein</fullName>
    </recommendedName>
</protein>
<reference evidence="4 5" key="1">
    <citation type="submission" date="2012-02" db="EMBL/GenBank/DDBJ databases">
        <title>Complete genome sequence of Phycisphaera mikurensis NBRC 102666.</title>
        <authorList>
            <person name="Ankai A."/>
            <person name="Hosoyama A."/>
            <person name="Terui Y."/>
            <person name="Sekine M."/>
            <person name="Fukai R."/>
            <person name="Kato Y."/>
            <person name="Nakamura S."/>
            <person name="Yamada-Narita S."/>
            <person name="Kawakoshi A."/>
            <person name="Fukunaga Y."/>
            <person name="Yamazaki S."/>
            <person name="Fujita N."/>
        </authorList>
    </citation>
    <scope>NUCLEOTIDE SEQUENCE [LARGE SCALE GENOMIC DNA]</scope>
    <source>
        <strain evidence="5">NBRC 102666 / KCTC 22515 / FYK2301M01</strain>
    </source>
</reference>
<proteinExistence type="predicted"/>
<keyword evidence="5" id="KW-1185">Reference proteome</keyword>
<keyword evidence="2" id="KW-0812">Transmembrane</keyword>
<dbReference type="OrthoDB" id="249920at2"/>
<dbReference type="KEGG" id="phm:PSMK_14610"/>
<evidence type="ECO:0000313" key="4">
    <source>
        <dbReference type="EMBL" id="BAM03620.1"/>
    </source>
</evidence>
<dbReference type="InterPro" id="IPR045584">
    <property type="entry name" value="Pilin-like"/>
</dbReference>
<feature type="compositionally biased region" description="Basic residues" evidence="1">
    <location>
        <begin position="158"/>
        <end position="172"/>
    </location>
</feature>
<dbReference type="Proteomes" id="UP000007881">
    <property type="component" value="Chromosome"/>
</dbReference>
<accession>I0IED2</accession>
<evidence type="ECO:0000256" key="2">
    <source>
        <dbReference type="SAM" id="Phobius"/>
    </source>
</evidence>
<dbReference type="RefSeq" id="WP_014436838.1">
    <property type="nucleotide sequence ID" value="NC_017080.1"/>
</dbReference>
<dbReference type="Pfam" id="PF07963">
    <property type="entry name" value="N_methyl"/>
    <property type="match status" value="1"/>
</dbReference>
<dbReference type="NCBIfam" id="TIGR02532">
    <property type="entry name" value="IV_pilin_GFxxxE"/>
    <property type="match status" value="1"/>
</dbReference>
<dbReference type="AlphaFoldDB" id="I0IED2"/>
<dbReference type="InterPro" id="IPR012902">
    <property type="entry name" value="N_methyl_site"/>
</dbReference>
<dbReference type="EMBL" id="AP012338">
    <property type="protein sequence ID" value="BAM03620.1"/>
    <property type="molecule type" value="Genomic_DNA"/>
</dbReference>
<dbReference type="Gene3D" id="3.30.700.10">
    <property type="entry name" value="Glycoprotein, Type 4 Pilin"/>
    <property type="match status" value="1"/>
</dbReference>
<keyword evidence="2" id="KW-0472">Membrane</keyword>
<evidence type="ECO:0000313" key="5">
    <source>
        <dbReference type="Proteomes" id="UP000007881"/>
    </source>
</evidence>
<gene>
    <name evidence="4" type="ordered locus">PSMK_14610</name>
</gene>
<dbReference type="SUPFAM" id="SSF54523">
    <property type="entry name" value="Pili subunits"/>
    <property type="match status" value="1"/>
</dbReference>
<sequence>MRNLLPMLPATAVAFAFLVAAPASAQATFQYAVGSGEARSDLVVDFAGSGSTPGGAYAFSYFYDPADNPTGLDLLTAIDAGGGLDVATTQFSFGVAIDGFTFGDDSRVFESFTEGSFRYFVSGGDRAAVPAPGLRAHAPRLRRRRVHGRGFRGVGSLPRRRQRRRLPLRRRRGDPAGGGAGEHPRARGRRVGGGRRAAAAAPTAGVVRRRPAFTLVELLVVVSVIALLIGLLLPALAATREAGRAAVCLSNLRQTTLALISYATADGGGLVPLVQNRPAGRAWWFGFEPKPYVGLNRPIEPGGSPLATHADGLFGEGIACPAFPAGDPGFNAKFARRSAHFGYSGGLAPPAYTGLPTKRLVEVADASGTFAFADALHQDFSPTAFNEPHEVAFRGPGAVSGAGHFRHAATANLSYLDGHAAALEPPEGEAVHGSFGGGDLVNLDVAQGRGTRYGFPTWTASLLPATVRP</sequence>
<name>I0IED2_PHYMF</name>
<keyword evidence="2" id="KW-1133">Transmembrane helix</keyword>